<proteinExistence type="inferred from homology"/>
<evidence type="ECO:0000313" key="4">
    <source>
        <dbReference type="Proteomes" id="UP000026915"/>
    </source>
</evidence>
<dbReference type="PANTHER" id="PTHR48048:SF76">
    <property type="entry name" value="UDP-GLYCOSYLTRANSFERASE 708D1-LIKE"/>
    <property type="match status" value="1"/>
</dbReference>
<evidence type="ECO:0000256" key="2">
    <source>
        <dbReference type="ARBA" id="ARBA00022676"/>
    </source>
</evidence>
<keyword evidence="2" id="KW-0328">Glycosyltransferase</keyword>
<dbReference type="HOGENOM" id="CLU_1322945_0_0_1"/>
<dbReference type="eggNOG" id="KOG1192">
    <property type="taxonomic scope" value="Eukaryota"/>
</dbReference>
<evidence type="ECO:0000313" key="3">
    <source>
        <dbReference type="EMBL" id="EOY01769.1"/>
    </source>
</evidence>
<dbReference type="STRING" id="3641.A0A061EHL1"/>
<reference evidence="3 4" key="1">
    <citation type="journal article" date="2013" name="Genome Biol.">
        <title>The genome sequence of the most widely cultivated cacao type and its use to identify candidate genes regulating pod color.</title>
        <authorList>
            <person name="Motamayor J.C."/>
            <person name="Mockaitis K."/>
            <person name="Schmutz J."/>
            <person name="Haiminen N."/>
            <person name="Iii D.L."/>
            <person name="Cornejo O."/>
            <person name="Findley S.D."/>
            <person name="Zheng P."/>
            <person name="Utro F."/>
            <person name="Royaert S."/>
            <person name="Saski C."/>
            <person name="Jenkins J."/>
            <person name="Podicheti R."/>
            <person name="Zhao M."/>
            <person name="Scheffler B.E."/>
            <person name="Stack J.C."/>
            <person name="Feltus F.A."/>
            <person name="Mustiga G.M."/>
            <person name="Amores F."/>
            <person name="Phillips W."/>
            <person name="Marelli J.P."/>
            <person name="May G.D."/>
            <person name="Shapiro H."/>
            <person name="Ma J."/>
            <person name="Bustamante C.D."/>
            <person name="Schnell R.J."/>
            <person name="Main D."/>
            <person name="Gilbert D."/>
            <person name="Parida L."/>
            <person name="Kuhn D.N."/>
        </authorList>
    </citation>
    <scope>NUCLEOTIDE SEQUENCE [LARGE SCALE GENOMIC DNA]</scope>
    <source>
        <strain evidence="4">cv. Matina 1-6</strain>
    </source>
</reference>
<keyword evidence="2" id="KW-0808">Transferase</keyword>
<dbReference type="Gramene" id="EOY01769">
    <property type="protein sequence ID" value="EOY01769"/>
    <property type="gene ID" value="TCM_011596"/>
</dbReference>
<dbReference type="AlphaFoldDB" id="A0A061EHL1"/>
<dbReference type="PANTHER" id="PTHR48048">
    <property type="entry name" value="GLYCOSYLTRANSFERASE"/>
    <property type="match status" value="1"/>
</dbReference>
<dbReference type="SUPFAM" id="SSF53756">
    <property type="entry name" value="UDP-Glycosyltransferase/glycogen phosphorylase"/>
    <property type="match status" value="1"/>
</dbReference>
<dbReference type="Gene3D" id="3.40.50.2000">
    <property type="entry name" value="Glycogen Phosphorylase B"/>
    <property type="match status" value="1"/>
</dbReference>
<dbReference type="Proteomes" id="UP000026915">
    <property type="component" value="Chromosome 2"/>
</dbReference>
<accession>A0A061EHL1</accession>
<dbReference type="InterPro" id="IPR050481">
    <property type="entry name" value="UDP-glycosyltransf_plant"/>
</dbReference>
<evidence type="ECO:0000256" key="1">
    <source>
        <dbReference type="ARBA" id="ARBA00009995"/>
    </source>
</evidence>
<comment type="similarity">
    <text evidence="1">Belongs to the UDP-glycosyltransferase family.</text>
</comment>
<sequence>MFSFLAYFPSTKTDDGSFQFGNAIEIPGIPAIPRSSLPPVLLNSNSLFAKKISENSQTITKVNGVLISKYEGLEKQVLDMLNSAKGLPPVFPVGPLLPSTSKEQIREIAMGLVVSGCKLLRVARTKIVDKEEEEGLDKILEHELMQRIKSSNNGLVVVEAALNGVPLLACPKRMFGDQRIDVKVIEALGWGLCVKRWGWGEDVVLKGE</sequence>
<name>A0A061EHL1_THECC</name>
<gene>
    <name evidence="3" type="ORF">TCM_011596</name>
</gene>
<organism evidence="3 4">
    <name type="scientific">Theobroma cacao</name>
    <name type="common">Cacao</name>
    <name type="synonym">Cocoa</name>
    <dbReference type="NCBI Taxonomy" id="3641"/>
    <lineage>
        <taxon>Eukaryota</taxon>
        <taxon>Viridiplantae</taxon>
        <taxon>Streptophyta</taxon>
        <taxon>Embryophyta</taxon>
        <taxon>Tracheophyta</taxon>
        <taxon>Spermatophyta</taxon>
        <taxon>Magnoliopsida</taxon>
        <taxon>eudicotyledons</taxon>
        <taxon>Gunneridae</taxon>
        <taxon>Pentapetalae</taxon>
        <taxon>rosids</taxon>
        <taxon>malvids</taxon>
        <taxon>Malvales</taxon>
        <taxon>Malvaceae</taxon>
        <taxon>Byttnerioideae</taxon>
        <taxon>Theobroma</taxon>
    </lineage>
</organism>
<dbReference type="GO" id="GO:0035251">
    <property type="term" value="F:UDP-glucosyltransferase activity"/>
    <property type="evidence" value="ECO:0007669"/>
    <property type="project" value="InterPro"/>
</dbReference>
<dbReference type="InParanoid" id="A0A061EHL1"/>
<protein>
    <submittedName>
        <fullName evidence="3">UTP-like protein</fullName>
    </submittedName>
</protein>
<dbReference type="EMBL" id="CM001880">
    <property type="protein sequence ID" value="EOY01769.1"/>
    <property type="molecule type" value="Genomic_DNA"/>
</dbReference>
<keyword evidence="4" id="KW-1185">Reference proteome</keyword>